<feature type="transmembrane region" description="Helical" evidence="10">
    <location>
        <begin position="12"/>
        <end position="33"/>
    </location>
</feature>
<comment type="subcellular location">
    <subcellularLocation>
        <location evidence="10">Cell membrane</location>
        <topology evidence="10">Multi-pass membrane protein</topology>
    </subcellularLocation>
</comment>
<evidence type="ECO:0000256" key="1">
    <source>
        <dbReference type="ARBA" id="ARBA00022426"/>
    </source>
</evidence>
<evidence type="ECO:0000256" key="2">
    <source>
        <dbReference type="ARBA" id="ARBA00022448"/>
    </source>
</evidence>
<dbReference type="RefSeq" id="WP_283756330.1">
    <property type="nucleotide sequence ID" value="NZ_JAQOSQ010000001.1"/>
</dbReference>
<keyword evidence="8 10" id="KW-0472">Membrane</keyword>
<dbReference type="EMBL" id="JAQOSQ010000001">
    <property type="protein sequence ID" value="MDJ1181675.1"/>
    <property type="molecule type" value="Genomic_DNA"/>
</dbReference>
<accession>A0ABT7BR60</accession>
<sequence length="110" mass="11898">MNKTELDSNSRGWPNQILLLAIIAITVFPLIVIKDSEFGGADGQAEDIITDINSEYEPWFNPLLEPPGGETESLLFALQAAFGAGILGYGIGWYRGRSQPNTAVPDDSNS</sequence>
<evidence type="ECO:0000256" key="4">
    <source>
        <dbReference type="ARBA" id="ARBA00022573"/>
    </source>
</evidence>
<comment type="similarity">
    <text evidence="10">Belongs to the CbiN family.</text>
</comment>
<organism evidence="11 12">
    <name type="scientific">Roseofilum casamattae BLCC-M143</name>
    <dbReference type="NCBI Taxonomy" id="3022442"/>
    <lineage>
        <taxon>Bacteria</taxon>
        <taxon>Bacillati</taxon>
        <taxon>Cyanobacteriota</taxon>
        <taxon>Cyanophyceae</taxon>
        <taxon>Desertifilales</taxon>
        <taxon>Desertifilaceae</taxon>
        <taxon>Roseofilum</taxon>
        <taxon>Roseofilum casamattae</taxon>
    </lineage>
</organism>
<protein>
    <recommendedName>
        <fullName evidence="10">Cobalt transport protein CbiN</fullName>
    </recommendedName>
    <alternativeName>
        <fullName evidence="10">Energy-coupling factor transporter probable substrate-capture protein CbiN</fullName>
        <shortName evidence="10">ECF transporter S component CbiN</shortName>
    </alternativeName>
</protein>
<keyword evidence="3 10" id="KW-1003">Cell membrane</keyword>
<comment type="subunit">
    <text evidence="10">Forms an energy-coupling factor (ECF) transporter complex composed of an ATP-binding protein (A component, CbiO), a transmembrane protein (T component, CbiQ) and 2 possible substrate-capture proteins (S components, CbiM and CbiN) of unknown stoichimetry.</text>
</comment>
<dbReference type="InterPro" id="IPR003705">
    <property type="entry name" value="CbiN"/>
</dbReference>
<evidence type="ECO:0000256" key="8">
    <source>
        <dbReference type="ARBA" id="ARBA00023136"/>
    </source>
</evidence>
<keyword evidence="6 10" id="KW-1133">Transmembrane helix</keyword>
<evidence type="ECO:0000313" key="12">
    <source>
        <dbReference type="Proteomes" id="UP001232992"/>
    </source>
</evidence>
<gene>
    <name evidence="10" type="primary">cbiN</name>
    <name evidence="11" type="ORF">PMH09_00575</name>
</gene>
<evidence type="ECO:0000256" key="3">
    <source>
        <dbReference type="ARBA" id="ARBA00022475"/>
    </source>
</evidence>
<keyword evidence="2 10" id="KW-0813">Transport</keyword>
<evidence type="ECO:0000256" key="7">
    <source>
        <dbReference type="ARBA" id="ARBA00023065"/>
    </source>
</evidence>
<evidence type="ECO:0000256" key="5">
    <source>
        <dbReference type="ARBA" id="ARBA00022692"/>
    </source>
</evidence>
<dbReference type="NCBIfam" id="NF002780">
    <property type="entry name" value="PRK02898.1"/>
    <property type="match status" value="1"/>
</dbReference>
<reference evidence="11 12" key="1">
    <citation type="submission" date="2023-01" db="EMBL/GenBank/DDBJ databases">
        <title>Novel diversity within Roseofilum (Cyanobacteria; Desertifilaceae) from marine benthic mats with descriptions of four novel species.</title>
        <authorList>
            <person name="Wang Y."/>
            <person name="Berthold D.E."/>
            <person name="Hu J."/>
            <person name="Lefler F.W."/>
            <person name="Laughinghouse H.D. IV."/>
        </authorList>
    </citation>
    <scope>NUCLEOTIDE SEQUENCE [LARGE SCALE GENOMIC DNA]</scope>
    <source>
        <strain evidence="11 12">BLCC-M143</strain>
    </source>
</reference>
<evidence type="ECO:0000256" key="6">
    <source>
        <dbReference type="ARBA" id="ARBA00022989"/>
    </source>
</evidence>
<dbReference type="PANTHER" id="PTHR38662">
    <property type="entry name" value="COBALT TRANSPORT PROTEIN CBIN"/>
    <property type="match status" value="1"/>
</dbReference>
<evidence type="ECO:0000313" key="11">
    <source>
        <dbReference type="EMBL" id="MDJ1181675.1"/>
    </source>
</evidence>
<keyword evidence="1 10" id="KW-0171">Cobalt transport</keyword>
<name>A0ABT7BR60_9CYAN</name>
<comment type="caution">
    <text evidence="11">The sequence shown here is derived from an EMBL/GenBank/DDBJ whole genome shotgun (WGS) entry which is preliminary data.</text>
</comment>
<dbReference type="PANTHER" id="PTHR38662:SF1">
    <property type="entry name" value="COBALT TRANSPORT PROTEIN CBIN"/>
    <property type="match status" value="1"/>
</dbReference>
<keyword evidence="4 10" id="KW-0169">Cobalamin biosynthesis</keyword>
<keyword evidence="7 10" id="KW-0406">Ion transport</keyword>
<proteinExistence type="inferred from homology"/>
<comment type="function">
    <text evidence="10">Part of the energy-coupling factor (ECF) transporter complex CbiMNOQ involved in cobalt import.</text>
</comment>
<comment type="pathway">
    <text evidence="10">Cofactor biosynthesis; adenosylcobalamin biosynthesis.</text>
</comment>
<dbReference type="HAMAP" id="MF_00330">
    <property type="entry name" value="CbiN"/>
    <property type="match status" value="1"/>
</dbReference>
<keyword evidence="9 10" id="KW-0170">Cobalt</keyword>
<keyword evidence="5 10" id="KW-0812">Transmembrane</keyword>
<keyword evidence="12" id="KW-1185">Reference proteome</keyword>
<dbReference type="Pfam" id="PF02553">
    <property type="entry name" value="CbiN"/>
    <property type="match status" value="1"/>
</dbReference>
<evidence type="ECO:0000256" key="9">
    <source>
        <dbReference type="ARBA" id="ARBA00023285"/>
    </source>
</evidence>
<feature type="transmembrane region" description="Helical" evidence="10">
    <location>
        <begin position="74"/>
        <end position="94"/>
    </location>
</feature>
<dbReference type="Proteomes" id="UP001232992">
    <property type="component" value="Unassembled WGS sequence"/>
</dbReference>
<evidence type="ECO:0000256" key="10">
    <source>
        <dbReference type="HAMAP-Rule" id="MF_00330"/>
    </source>
</evidence>